<evidence type="ECO:0000313" key="1">
    <source>
        <dbReference type="EMBL" id="WFE91249.1"/>
    </source>
</evidence>
<dbReference type="Gene3D" id="3.30.450.40">
    <property type="match status" value="1"/>
</dbReference>
<organism evidence="1 2">
    <name type="scientific">Roseibium porphyridii</name>
    <dbReference type="NCBI Taxonomy" id="2866279"/>
    <lineage>
        <taxon>Bacteria</taxon>
        <taxon>Pseudomonadati</taxon>
        <taxon>Pseudomonadota</taxon>
        <taxon>Alphaproteobacteria</taxon>
        <taxon>Hyphomicrobiales</taxon>
        <taxon>Stappiaceae</taxon>
        <taxon>Roseibium</taxon>
    </lineage>
</organism>
<sequence>MDNSACGLLFQAYLSEAHADVARKLQPAGYRNKKPSKRELKQMRDSCWAELIGHLSPGITGQAVPVFDARQELACVMTTVTNLGLMKEPEDRWALFECAKQAAQETGGSDRFAIE</sequence>
<keyword evidence="2" id="KW-1185">Reference proteome</keyword>
<protein>
    <recommendedName>
        <fullName evidence="3">IclR-ED domain-containing protein</fullName>
    </recommendedName>
</protein>
<dbReference type="Proteomes" id="UP001209803">
    <property type="component" value="Chromosome"/>
</dbReference>
<proteinExistence type="predicted"/>
<name>A0ABY8F930_9HYPH</name>
<gene>
    <name evidence="1" type="ORF">K1718_07810</name>
</gene>
<dbReference type="RefSeq" id="WP_285806063.1">
    <property type="nucleotide sequence ID" value="NZ_CP120863.1"/>
</dbReference>
<accession>A0ABY8F930</accession>
<dbReference type="EMBL" id="CP120863">
    <property type="protein sequence ID" value="WFE91249.1"/>
    <property type="molecule type" value="Genomic_DNA"/>
</dbReference>
<reference evidence="1 2" key="1">
    <citation type="submission" date="2023-03" db="EMBL/GenBank/DDBJ databases">
        <title>Roseibium porphyridii sp. nov. and Roseibium rhodosorbium sp. nov. isolated from marine algae, Porphyridium cruentum and Rhodosorus marinus, respectively.</title>
        <authorList>
            <person name="Lee M.W."/>
            <person name="Choi B.J."/>
            <person name="Lee J.K."/>
            <person name="Choi D.G."/>
            <person name="Baek J.H."/>
            <person name="Bayburt H."/>
            <person name="Kim J.M."/>
            <person name="Han D.M."/>
            <person name="Kim K.H."/>
            <person name="Jeon C.O."/>
        </authorList>
    </citation>
    <scope>NUCLEOTIDE SEQUENCE [LARGE SCALE GENOMIC DNA]</scope>
    <source>
        <strain evidence="1 2">KMA01</strain>
    </source>
</reference>
<dbReference type="InterPro" id="IPR029016">
    <property type="entry name" value="GAF-like_dom_sf"/>
</dbReference>
<dbReference type="SUPFAM" id="SSF55781">
    <property type="entry name" value="GAF domain-like"/>
    <property type="match status" value="1"/>
</dbReference>
<evidence type="ECO:0008006" key="3">
    <source>
        <dbReference type="Google" id="ProtNLM"/>
    </source>
</evidence>
<evidence type="ECO:0000313" key="2">
    <source>
        <dbReference type="Proteomes" id="UP001209803"/>
    </source>
</evidence>